<dbReference type="GO" id="GO:0016779">
    <property type="term" value="F:nucleotidyltransferase activity"/>
    <property type="evidence" value="ECO:0007669"/>
    <property type="project" value="UniProtKB-KW"/>
</dbReference>
<organism evidence="1 2">
    <name type="scientific">Clarias magur</name>
    <name type="common">Asian catfish</name>
    <name type="synonym">Macropteronotus magur</name>
    <dbReference type="NCBI Taxonomy" id="1594786"/>
    <lineage>
        <taxon>Eukaryota</taxon>
        <taxon>Metazoa</taxon>
        <taxon>Chordata</taxon>
        <taxon>Craniata</taxon>
        <taxon>Vertebrata</taxon>
        <taxon>Euteleostomi</taxon>
        <taxon>Actinopterygii</taxon>
        <taxon>Neopterygii</taxon>
        <taxon>Teleostei</taxon>
        <taxon>Ostariophysi</taxon>
        <taxon>Siluriformes</taxon>
        <taxon>Clariidae</taxon>
        <taxon>Clarias</taxon>
    </lineage>
</organism>
<dbReference type="EMBL" id="QNUK01000339">
    <property type="protein sequence ID" value="KAF5895130.1"/>
    <property type="molecule type" value="Genomic_DNA"/>
</dbReference>
<keyword evidence="1" id="KW-0548">Nucleotidyltransferase</keyword>
<feature type="non-terminal residue" evidence="1">
    <location>
        <position position="1"/>
    </location>
</feature>
<keyword evidence="1" id="KW-0808">Transferase</keyword>
<keyword evidence="2" id="KW-1185">Reference proteome</keyword>
<reference evidence="1" key="1">
    <citation type="submission" date="2020-07" db="EMBL/GenBank/DDBJ databases">
        <title>Clarias magur genome sequencing, assembly and annotation.</title>
        <authorList>
            <person name="Kushwaha B."/>
            <person name="Kumar R."/>
            <person name="Das P."/>
            <person name="Joshi C.G."/>
            <person name="Kumar D."/>
            <person name="Nagpure N.S."/>
            <person name="Pandey M."/>
            <person name="Agarwal S."/>
            <person name="Srivastava S."/>
            <person name="Singh M."/>
            <person name="Sahoo L."/>
            <person name="Jayasankar P."/>
            <person name="Meher P.K."/>
            <person name="Koringa P.G."/>
            <person name="Iquebal M.A."/>
            <person name="Das S.P."/>
            <person name="Bit A."/>
            <person name="Patnaik S."/>
            <person name="Patel N."/>
            <person name="Shah T.M."/>
            <person name="Hinsu A."/>
            <person name="Jena J.K."/>
        </authorList>
    </citation>
    <scope>NUCLEOTIDE SEQUENCE</scope>
    <source>
        <strain evidence="1">CIFAMagur01</strain>
        <tissue evidence="1">Testis</tissue>
    </source>
</reference>
<dbReference type="Proteomes" id="UP000727407">
    <property type="component" value="Unassembled WGS sequence"/>
</dbReference>
<feature type="non-terminal residue" evidence="1">
    <location>
        <position position="56"/>
    </location>
</feature>
<protein>
    <submittedName>
        <fullName evidence="1">Bifunctional uridylyltransferase/uridylyl-removing enzyme</fullName>
    </submittedName>
</protein>
<dbReference type="AlphaFoldDB" id="A0A8J4UID7"/>
<evidence type="ECO:0000313" key="2">
    <source>
        <dbReference type="Proteomes" id="UP000727407"/>
    </source>
</evidence>
<sequence>DEKDLSRPIISSPEAAEDGGREILIWVIVPGKNISLVHLLSVYVKQERQMLLGNIK</sequence>
<name>A0A8J4UID7_CLAMG</name>
<comment type="caution">
    <text evidence="1">The sequence shown here is derived from an EMBL/GenBank/DDBJ whole genome shotgun (WGS) entry which is preliminary data.</text>
</comment>
<accession>A0A8J4UID7</accession>
<evidence type="ECO:0000313" key="1">
    <source>
        <dbReference type="EMBL" id="KAF5895130.1"/>
    </source>
</evidence>
<gene>
    <name evidence="1" type="primary">glnD</name>
    <name evidence="1" type="ORF">DAT39_015174</name>
</gene>
<proteinExistence type="predicted"/>